<proteinExistence type="predicted"/>
<gene>
    <name evidence="2" type="ORF">B296_00024421</name>
</gene>
<feature type="compositionally biased region" description="Polar residues" evidence="1">
    <location>
        <begin position="30"/>
        <end position="39"/>
    </location>
</feature>
<evidence type="ECO:0000313" key="2">
    <source>
        <dbReference type="EMBL" id="RRT52603.1"/>
    </source>
</evidence>
<feature type="compositionally biased region" description="Polar residues" evidence="1">
    <location>
        <begin position="1"/>
        <end position="11"/>
    </location>
</feature>
<accession>A0A426YLK3</accession>
<dbReference type="EMBL" id="AMZH03011586">
    <property type="protein sequence ID" value="RRT52603.1"/>
    <property type="molecule type" value="Genomic_DNA"/>
</dbReference>
<evidence type="ECO:0000256" key="1">
    <source>
        <dbReference type="SAM" id="MobiDB-lite"/>
    </source>
</evidence>
<reference evidence="2 3" key="1">
    <citation type="journal article" date="2014" name="Agronomy (Basel)">
        <title>A Draft Genome Sequence for Ensete ventricosum, the Drought-Tolerant Tree Against Hunger.</title>
        <authorList>
            <person name="Harrison J."/>
            <person name="Moore K.A."/>
            <person name="Paszkiewicz K."/>
            <person name="Jones T."/>
            <person name="Grant M."/>
            <person name="Ambacheew D."/>
            <person name="Muzemil S."/>
            <person name="Studholme D.J."/>
        </authorList>
    </citation>
    <scope>NUCLEOTIDE SEQUENCE [LARGE SCALE GENOMIC DNA]</scope>
</reference>
<evidence type="ECO:0000313" key="3">
    <source>
        <dbReference type="Proteomes" id="UP000287651"/>
    </source>
</evidence>
<organism evidence="2 3">
    <name type="scientific">Ensete ventricosum</name>
    <name type="common">Abyssinian banana</name>
    <name type="synonym">Musa ensete</name>
    <dbReference type="NCBI Taxonomy" id="4639"/>
    <lineage>
        <taxon>Eukaryota</taxon>
        <taxon>Viridiplantae</taxon>
        <taxon>Streptophyta</taxon>
        <taxon>Embryophyta</taxon>
        <taxon>Tracheophyta</taxon>
        <taxon>Spermatophyta</taxon>
        <taxon>Magnoliopsida</taxon>
        <taxon>Liliopsida</taxon>
        <taxon>Zingiberales</taxon>
        <taxon>Musaceae</taxon>
        <taxon>Ensete</taxon>
    </lineage>
</organism>
<comment type="caution">
    <text evidence="2">The sequence shown here is derived from an EMBL/GenBank/DDBJ whole genome shotgun (WGS) entry which is preliminary data.</text>
</comment>
<sequence>MRSVTMKSATSKADGYRRGSVGGKECRLGATSSGENLQGAQAGRLDAAIGDKEQWGRVPWQNLGDYSYMKHPETGCYSPFYLQPTISGEIQSPMGVATVEFIDPREPVMVCMHRDETTLEPSVYLNK</sequence>
<feature type="region of interest" description="Disordered" evidence="1">
    <location>
        <begin position="1"/>
        <end position="40"/>
    </location>
</feature>
<dbReference type="Proteomes" id="UP000287651">
    <property type="component" value="Unassembled WGS sequence"/>
</dbReference>
<dbReference type="AlphaFoldDB" id="A0A426YLK3"/>
<protein>
    <submittedName>
        <fullName evidence="2">Uncharacterized protein</fullName>
    </submittedName>
</protein>
<name>A0A426YLK3_ENSVE</name>